<evidence type="ECO:0000256" key="3">
    <source>
        <dbReference type="ARBA" id="ARBA00022729"/>
    </source>
</evidence>
<dbReference type="PROSITE" id="PS51257">
    <property type="entry name" value="PROKAR_LIPOPROTEIN"/>
    <property type="match status" value="1"/>
</dbReference>
<dbReference type="CDD" id="cd08977">
    <property type="entry name" value="SusD"/>
    <property type="match status" value="1"/>
</dbReference>
<protein>
    <submittedName>
        <fullName evidence="9">Membrane protein</fullName>
    </submittedName>
</protein>
<evidence type="ECO:0000259" key="7">
    <source>
        <dbReference type="Pfam" id="PF07980"/>
    </source>
</evidence>
<evidence type="ECO:0000256" key="6">
    <source>
        <dbReference type="SAM" id="SignalP"/>
    </source>
</evidence>
<evidence type="ECO:0000259" key="8">
    <source>
        <dbReference type="Pfam" id="PF14322"/>
    </source>
</evidence>
<dbReference type="Gene3D" id="1.25.40.390">
    <property type="match status" value="2"/>
</dbReference>
<keyword evidence="3 6" id="KW-0732">Signal</keyword>
<dbReference type="Pfam" id="PF07980">
    <property type="entry name" value="SusD_RagB"/>
    <property type="match status" value="1"/>
</dbReference>
<accession>A0ABQ1YHD8</accession>
<comment type="caution">
    <text evidence="9">The sequence shown here is derived from an EMBL/GenBank/DDBJ whole genome shotgun (WGS) entry which is preliminary data.</text>
</comment>
<evidence type="ECO:0000256" key="4">
    <source>
        <dbReference type="ARBA" id="ARBA00023136"/>
    </source>
</evidence>
<evidence type="ECO:0000313" key="9">
    <source>
        <dbReference type="EMBL" id="GGH24513.1"/>
    </source>
</evidence>
<keyword evidence="10" id="KW-1185">Reference proteome</keyword>
<evidence type="ECO:0000256" key="1">
    <source>
        <dbReference type="ARBA" id="ARBA00004442"/>
    </source>
</evidence>
<feature type="chain" id="PRO_5046888156" evidence="6">
    <location>
        <begin position="25"/>
        <end position="445"/>
    </location>
</feature>
<evidence type="ECO:0000256" key="2">
    <source>
        <dbReference type="ARBA" id="ARBA00006275"/>
    </source>
</evidence>
<gene>
    <name evidence="9" type="ORF">GCM10007423_08030</name>
</gene>
<keyword evidence="4" id="KW-0472">Membrane</keyword>
<reference evidence="10" key="1">
    <citation type="journal article" date="2019" name="Int. J. Syst. Evol. Microbiol.">
        <title>The Global Catalogue of Microorganisms (GCM) 10K type strain sequencing project: providing services to taxonomists for standard genome sequencing and annotation.</title>
        <authorList>
            <consortium name="The Broad Institute Genomics Platform"/>
            <consortium name="The Broad Institute Genome Sequencing Center for Infectious Disease"/>
            <person name="Wu L."/>
            <person name="Ma J."/>
        </authorList>
    </citation>
    <scope>NUCLEOTIDE SEQUENCE [LARGE SCALE GENOMIC DNA]</scope>
    <source>
        <strain evidence="10">CGMCC 1.15288</strain>
    </source>
</reference>
<dbReference type="Pfam" id="PF14322">
    <property type="entry name" value="SusD-like_3"/>
    <property type="match status" value="1"/>
</dbReference>
<evidence type="ECO:0000256" key="5">
    <source>
        <dbReference type="ARBA" id="ARBA00023237"/>
    </source>
</evidence>
<evidence type="ECO:0000313" key="10">
    <source>
        <dbReference type="Proteomes" id="UP000600214"/>
    </source>
</evidence>
<organism evidence="9 10">
    <name type="scientific">Dyadobacter endophyticus</name>
    <dbReference type="NCBI Taxonomy" id="1749036"/>
    <lineage>
        <taxon>Bacteria</taxon>
        <taxon>Pseudomonadati</taxon>
        <taxon>Bacteroidota</taxon>
        <taxon>Cytophagia</taxon>
        <taxon>Cytophagales</taxon>
        <taxon>Spirosomataceae</taxon>
        <taxon>Dyadobacter</taxon>
    </lineage>
</organism>
<dbReference type="InterPro" id="IPR012944">
    <property type="entry name" value="SusD_RagB_dom"/>
</dbReference>
<comment type="subcellular location">
    <subcellularLocation>
        <location evidence="1">Cell outer membrane</location>
    </subcellularLocation>
</comment>
<feature type="domain" description="SusD-like N-terminal" evidence="8">
    <location>
        <begin position="27"/>
        <end position="209"/>
    </location>
</feature>
<sequence length="445" mass="48837">MMMKKINIALILAALWLSSCSDLLNTEPEQNISDEAVIVHEKSANTALVGVYDALQGYATSNIIGVDLASDNVINYNNQNNLVPDLTPNNAGGGFSAIYKMINQANFIIHLVPGVQDGFFTQEERNQVLGEAYFLRALGYLDLVKTYGGVQLVLTPATGPDTHKGTKRSTAQETYAQIGADLDQAEQLLKETINRTRANRFSVYALKARYFTYIQNWEQAENYASKVIATAGFKLVKPYSAFFTGKTTDESIFELVYSTSDRNSFYTNWLSPADGGRHDYIPAREFVSLLLDPAKGGARKSLLKQTAEGSWDLIQYGKPDGSSSVFVLRIAEQYLIRAEARANKATPDLAGALADLNTIRTRSDVPASALTPASGKETVNLAILEERRLELPFEGHRFVDVVRTGRSATIFGAVNANRKSPNFNILPIPLSAIQTDADLVQNPGY</sequence>
<dbReference type="SUPFAM" id="SSF48452">
    <property type="entry name" value="TPR-like"/>
    <property type="match status" value="1"/>
</dbReference>
<proteinExistence type="inferred from homology"/>
<dbReference type="InterPro" id="IPR011990">
    <property type="entry name" value="TPR-like_helical_dom_sf"/>
</dbReference>
<keyword evidence="5" id="KW-0998">Cell outer membrane</keyword>
<dbReference type="EMBL" id="BMIA01000001">
    <property type="protein sequence ID" value="GGH24513.1"/>
    <property type="molecule type" value="Genomic_DNA"/>
</dbReference>
<feature type="signal peptide" evidence="6">
    <location>
        <begin position="1"/>
        <end position="24"/>
    </location>
</feature>
<name>A0ABQ1YHD8_9BACT</name>
<dbReference type="Proteomes" id="UP000600214">
    <property type="component" value="Unassembled WGS sequence"/>
</dbReference>
<dbReference type="InterPro" id="IPR033985">
    <property type="entry name" value="SusD-like_N"/>
</dbReference>
<feature type="domain" description="RagB/SusD" evidence="7">
    <location>
        <begin position="321"/>
        <end position="445"/>
    </location>
</feature>
<comment type="similarity">
    <text evidence="2">Belongs to the SusD family.</text>
</comment>